<comment type="caution">
    <text evidence="10">The sequence shown here is derived from an EMBL/GenBank/DDBJ whole genome shotgun (WGS) entry which is preliminary data.</text>
</comment>
<keyword evidence="4 6" id="KW-0832">Ubl conjugation</keyword>
<comment type="subcellular location">
    <subcellularLocation>
        <location evidence="1 6">Preautophagosomal structure membrane</location>
        <topology evidence="1 6">Peripheral membrane protein</topology>
    </subcellularLocation>
</comment>
<evidence type="ECO:0000256" key="2">
    <source>
        <dbReference type="ARBA" id="ARBA00006910"/>
    </source>
</evidence>
<dbReference type="EMBL" id="JAGPYM010000001">
    <property type="protein sequence ID" value="KAH6899936.1"/>
    <property type="molecule type" value="Genomic_DNA"/>
</dbReference>
<proteinExistence type="inferred from homology"/>
<dbReference type="Pfam" id="PF04106">
    <property type="entry name" value="ATG5_UblB"/>
    <property type="match status" value="1"/>
</dbReference>
<dbReference type="GO" id="GO:0019776">
    <property type="term" value="F:Atg8-family ligase activity"/>
    <property type="evidence" value="ECO:0007669"/>
    <property type="project" value="TreeGrafter"/>
</dbReference>
<dbReference type="Gene3D" id="3.10.20.620">
    <property type="match status" value="1"/>
</dbReference>
<dbReference type="PANTHER" id="PTHR13040:SF2">
    <property type="entry name" value="AUTOPHAGY PROTEIN 5"/>
    <property type="match status" value="1"/>
</dbReference>
<name>A0A9P8WI62_9HYPO</name>
<feature type="domain" description="Autophagy protein ATG5 UblA" evidence="9">
    <location>
        <begin position="9"/>
        <end position="86"/>
    </location>
</feature>
<organism evidence="10 11">
    <name type="scientific">Thelonectria olida</name>
    <dbReference type="NCBI Taxonomy" id="1576542"/>
    <lineage>
        <taxon>Eukaryota</taxon>
        <taxon>Fungi</taxon>
        <taxon>Dikarya</taxon>
        <taxon>Ascomycota</taxon>
        <taxon>Pezizomycotina</taxon>
        <taxon>Sordariomycetes</taxon>
        <taxon>Hypocreomycetidae</taxon>
        <taxon>Hypocreales</taxon>
        <taxon>Nectriaceae</taxon>
        <taxon>Thelonectria</taxon>
    </lineage>
</organism>
<dbReference type="Gene3D" id="1.10.246.190">
    <property type="entry name" value="Autophagy protein Apg5, helix rich domain"/>
    <property type="match status" value="1"/>
</dbReference>
<comment type="similarity">
    <text evidence="2 6">Belongs to the ATG5 family.</text>
</comment>
<evidence type="ECO:0000256" key="6">
    <source>
        <dbReference type="RuleBase" id="RU361202"/>
    </source>
</evidence>
<dbReference type="GO" id="GO:0034274">
    <property type="term" value="C:Atg12-Atg5-Atg16 complex"/>
    <property type="evidence" value="ECO:0007669"/>
    <property type="project" value="TreeGrafter"/>
</dbReference>
<comment type="function">
    <text evidence="6">Involved in cytoplasm to vacuole transport (Cvt) and autophagic vesicle formation.</text>
</comment>
<dbReference type="InterPro" id="IPR042527">
    <property type="entry name" value="Atg5_UblA_dom_sf"/>
</dbReference>
<dbReference type="OrthoDB" id="272162at2759"/>
<evidence type="ECO:0000256" key="3">
    <source>
        <dbReference type="ARBA" id="ARBA00022499"/>
    </source>
</evidence>
<evidence type="ECO:0000256" key="4">
    <source>
        <dbReference type="ARBA" id="ARBA00022843"/>
    </source>
</evidence>
<keyword evidence="6" id="KW-0472">Membrane</keyword>
<evidence type="ECO:0000256" key="5">
    <source>
        <dbReference type="ARBA" id="ARBA00023006"/>
    </source>
</evidence>
<evidence type="ECO:0000313" key="10">
    <source>
        <dbReference type="EMBL" id="KAH6899936.1"/>
    </source>
</evidence>
<evidence type="ECO:0000256" key="1">
    <source>
        <dbReference type="ARBA" id="ARBA00004623"/>
    </source>
</evidence>
<dbReference type="GO" id="GO:0034045">
    <property type="term" value="C:phagophore assembly site membrane"/>
    <property type="evidence" value="ECO:0007669"/>
    <property type="project" value="UniProtKB-SubCell"/>
</dbReference>
<accession>A0A9P8WI62</accession>
<dbReference type="Gene3D" id="3.10.20.90">
    <property type="entry name" value="Phosphatidylinositol 3-kinase Catalytic Subunit, Chain A, domain 1"/>
    <property type="match status" value="1"/>
</dbReference>
<reference evidence="10 11" key="1">
    <citation type="journal article" date="2021" name="Nat. Commun.">
        <title>Genetic determinants of endophytism in the Arabidopsis root mycobiome.</title>
        <authorList>
            <person name="Mesny F."/>
            <person name="Miyauchi S."/>
            <person name="Thiergart T."/>
            <person name="Pickel B."/>
            <person name="Atanasova L."/>
            <person name="Karlsson M."/>
            <person name="Huettel B."/>
            <person name="Barry K.W."/>
            <person name="Haridas S."/>
            <person name="Chen C."/>
            <person name="Bauer D."/>
            <person name="Andreopoulos W."/>
            <person name="Pangilinan J."/>
            <person name="LaButti K."/>
            <person name="Riley R."/>
            <person name="Lipzen A."/>
            <person name="Clum A."/>
            <person name="Drula E."/>
            <person name="Henrissat B."/>
            <person name="Kohler A."/>
            <person name="Grigoriev I.V."/>
            <person name="Martin F.M."/>
            <person name="Hacquard S."/>
        </authorList>
    </citation>
    <scope>NUCLEOTIDE SEQUENCE [LARGE SCALE GENOMIC DNA]</scope>
    <source>
        <strain evidence="10 11">MPI-CAGE-CH-0241</strain>
    </source>
</reference>
<evidence type="ECO:0000259" key="8">
    <source>
        <dbReference type="Pfam" id="PF20637"/>
    </source>
</evidence>
<dbReference type="GO" id="GO:0006995">
    <property type="term" value="P:cellular response to nitrogen starvation"/>
    <property type="evidence" value="ECO:0007669"/>
    <property type="project" value="TreeGrafter"/>
</dbReference>
<dbReference type="Pfam" id="PF20637">
    <property type="entry name" value="ATG5_HBR"/>
    <property type="match status" value="1"/>
</dbReference>
<dbReference type="InterPro" id="IPR048940">
    <property type="entry name" value="ATG5_HBR"/>
</dbReference>
<keyword evidence="3 6" id="KW-1017">Isopeptide bond</keyword>
<evidence type="ECO:0000259" key="7">
    <source>
        <dbReference type="Pfam" id="PF04106"/>
    </source>
</evidence>
<sequence>MTSPIPQALWNARIPLYITHPSSPTTPFITTIPRFSYLALLLPRLSTFFDSPCSSFHFEDVQLRNLAVGLLVDLYQPSLPWRLTVNDGVGWDIADTFLNCVKEADFIRNGNANQIMKMSKENTTQLWNAVKDNDHAAFNRINTRLLNAPTALRNIPIRIYIPTSPDPSSSPTPPSEAGSFKVVQTLIPATGPDRRQRLLGQALKTVLPGLFPSSRDPILAQAVMHGAAVPFEAPVEELMREASYPDGWLCLVIVVL</sequence>
<dbReference type="AlphaFoldDB" id="A0A9P8WI62"/>
<dbReference type="InterPro" id="IPR007239">
    <property type="entry name" value="Atg5"/>
</dbReference>
<keyword evidence="5 6" id="KW-0072">Autophagy</keyword>
<feature type="domain" description="Autophagy protein ATG5 UblB" evidence="7">
    <location>
        <begin position="154"/>
        <end position="253"/>
    </location>
</feature>
<gene>
    <name evidence="10" type="ORF">B0T10DRAFT_469158</name>
</gene>
<dbReference type="InterPro" id="IPR048939">
    <property type="entry name" value="ATG5_UblA"/>
</dbReference>
<dbReference type="PANTHER" id="PTHR13040">
    <property type="entry name" value="AUTOPHAGY PROTEIN 5"/>
    <property type="match status" value="1"/>
</dbReference>
<dbReference type="GO" id="GO:0034727">
    <property type="term" value="P:piecemeal microautophagy of the nucleus"/>
    <property type="evidence" value="ECO:0007669"/>
    <property type="project" value="TreeGrafter"/>
</dbReference>
<dbReference type="GO" id="GO:0000422">
    <property type="term" value="P:autophagy of mitochondrion"/>
    <property type="evidence" value="ECO:0007669"/>
    <property type="project" value="TreeGrafter"/>
</dbReference>
<keyword evidence="6" id="KW-0813">Transport</keyword>
<dbReference type="InterPro" id="IPR048318">
    <property type="entry name" value="ATG5_UblB"/>
</dbReference>
<dbReference type="InterPro" id="IPR042526">
    <property type="entry name" value="Atg5_HR"/>
</dbReference>
<dbReference type="GO" id="GO:0061908">
    <property type="term" value="C:phagophore"/>
    <property type="evidence" value="ECO:0007669"/>
    <property type="project" value="TreeGrafter"/>
</dbReference>
<evidence type="ECO:0000259" key="9">
    <source>
        <dbReference type="Pfam" id="PF20638"/>
    </source>
</evidence>
<dbReference type="Pfam" id="PF20638">
    <property type="entry name" value="ATG5_UblA"/>
    <property type="match status" value="1"/>
</dbReference>
<dbReference type="GO" id="GO:0044233">
    <property type="term" value="C:mitochondria-associated endoplasmic reticulum membrane contact site"/>
    <property type="evidence" value="ECO:0007669"/>
    <property type="project" value="TreeGrafter"/>
</dbReference>
<comment type="subunit">
    <text evidence="6">Conjugated with ATG12.</text>
</comment>
<feature type="domain" description="Autophagy protein ATG5 alpha-helical bundle region" evidence="8">
    <location>
        <begin position="93"/>
        <end position="147"/>
    </location>
</feature>
<protein>
    <recommendedName>
        <fullName evidence="6">Autophagy protein 5</fullName>
    </recommendedName>
</protein>
<evidence type="ECO:0000313" key="11">
    <source>
        <dbReference type="Proteomes" id="UP000777438"/>
    </source>
</evidence>
<keyword evidence="11" id="KW-1185">Reference proteome</keyword>
<dbReference type="GO" id="GO:0005776">
    <property type="term" value="C:autophagosome"/>
    <property type="evidence" value="ECO:0007669"/>
    <property type="project" value="TreeGrafter"/>
</dbReference>
<dbReference type="Proteomes" id="UP000777438">
    <property type="component" value="Unassembled WGS sequence"/>
</dbReference>